<comment type="caution">
    <text evidence="1">The sequence shown here is derived from an EMBL/GenBank/DDBJ whole genome shotgun (WGS) entry which is preliminary data.</text>
</comment>
<reference evidence="1" key="1">
    <citation type="submission" date="2018-07" db="EMBL/GenBank/DDBJ databases">
        <authorList>
            <consortium name="GenomeTrakr network: Whole genome sequencing for foodborne pathogen traceback"/>
        </authorList>
    </citation>
    <scope>NUCLEOTIDE SEQUENCE</scope>
    <source>
        <strain evidence="1">CFSAN031465</strain>
    </source>
</reference>
<name>A0A3U2TPD5_SALET</name>
<dbReference type="RefSeq" id="WP_008784112.1">
    <property type="nucleotide sequence ID" value="NZ_CP160151.1"/>
</dbReference>
<sequence length="82" mass="8859">MKYPDGSNILLGDIVTLGGGMTGVVVCHFENEEFAKGFDKDEWGDFKTGIMVKSPQAGLVYYAEDCIDLTLVKRVSVHSGGT</sequence>
<organism evidence="1">
    <name type="scientific">Salmonella enterica I</name>
    <dbReference type="NCBI Taxonomy" id="59201"/>
    <lineage>
        <taxon>Bacteria</taxon>
        <taxon>Pseudomonadati</taxon>
        <taxon>Pseudomonadota</taxon>
        <taxon>Gammaproteobacteria</taxon>
        <taxon>Enterobacterales</taxon>
        <taxon>Enterobacteriaceae</taxon>
        <taxon>Salmonella</taxon>
    </lineage>
</organism>
<dbReference type="EMBL" id="AAGNOE010000017">
    <property type="protein sequence ID" value="EBQ0044887.1"/>
    <property type="molecule type" value="Genomic_DNA"/>
</dbReference>
<accession>A0A3U2TPD5</accession>
<gene>
    <name evidence="1" type="ORF">AXN36_18710</name>
</gene>
<evidence type="ECO:0000313" key="1">
    <source>
        <dbReference type="EMBL" id="EBQ0044887.1"/>
    </source>
</evidence>
<dbReference type="AlphaFoldDB" id="A0A3U2TPD5"/>
<proteinExistence type="predicted"/>
<protein>
    <submittedName>
        <fullName evidence="1">Uncharacterized protein</fullName>
    </submittedName>
</protein>